<dbReference type="GO" id="GO:0016491">
    <property type="term" value="F:oxidoreductase activity"/>
    <property type="evidence" value="ECO:0007669"/>
    <property type="project" value="InterPro"/>
</dbReference>
<dbReference type="AlphaFoldDB" id="A0A561QVR6"/>
<dbReference type="PANTHER" id="PTHR30157:SF0">
    <property type="entry name" value="NADPH-DEPENDENT FERRIC-CHELATE REDUCTASE"/>
    <property type="match status" value="1"/>
</dbReference>
<protein>
    <submittedName>
        <fullName evidence="3">NADPH-dependent ferric siderophore reductase</fullName>
    </submittedName>
</protein>
<dbReference type="InterPro" id="IPR039374">
    <property type="entry name" value="SIP_fam"/>
</dbReference>
<evidence type="ECO:0000313" key="4">
    <source>
        <dbReference type="Proteomes" id="UP000320653"/>
    </source>
</evidence>
<comment type="caution">
    <text evidence="3">The sequence shown here is derived from an EMBL/GenBank/DDBJ whole genome shotgun (WGS) entry which is preliminary data.</text>
</comment>
<proteinExistence type="inferred from homology"/>
<dbReference type="InterPro" id="IPR017927">
    <property type="entry name" value="FAD-bd_FR_type"/>
</dbReference>
<gene>
    <name evidence="3" type="ORF">FHW37_103341</name>
</gene>
<dbReference type="Gene3D" id="2.40.30.10">
    <property type="entry name" value="Translation factors"/>
    <property type="match status" value="1"/>
</dbReference>
<evidence type="ECO:0000313" key="3">
    <source>
        <dbReference type="EMBL" id="TWF54474.1"/>
    </source>
</evidence>
<dbReference type="InterPro" id="IPR039261">
    <property type="entry name" value="FNR_nucleotide-bd"/>
</dbReference>
<evidence type="ECO:0000259" key="2">
    <source>
        <dbReference type="PROSITE" id="PS51384"/>
    </source>
</evidence>
<dbReference type="PROSITE" id="PS51384">
    <property type="entry name" value="FAD_FR"/>
    <property type="match status" value="1"/>
</dbReference>
<dbReference type="SUPFAM" id="SSF63380">
    <property type="entry name" value="Riboflavin synthase domain-like"/>
    <property type="match status" value="1"/>
</dbReference>
<dbReference type="Pfam" id="PF08021">
    <property type="entry name" value="FAD_binding_9"/>
    <property type="match status" value="1"/>
</dbReference>
<dbReference type="InterPro" id="IPR007037">
    <property type="entry name" value="SIP_rossman_dom"/>
</dbReference>
<keyword evidence="4" id="KW-1185">Reference proteome</keyword>
<dbReference type="PANTHER" id="PTHR30157">
    <property type="entry name" value="FERRIC REDUCTASE, NADPH-DEPENDENT"/>
    <property type="match status" value="1"/>
</dbReference>
<dbReference type="InterPro" id="IPR013113">
    <property type="entry name" value="SIP_FAD-bd"/>
</dbReference>
<dbReference type="OrthoDB" id="9814826at2"/>
<dbReference type="RefSeq" id="WP_145636723.1">
    <property type="nucleotide sequence ID" value="NZ_VIWP01000003.1"/>
</dbReference>
<dbReference type="InterPro" id="IPR017938">
    <property type="entry name" value="Riboflavin_synthase-like_b-brl"/>
</dbReference>
<evidence type="ECO:0000256" key="1">
    <source>
        <dbReference type="ARBA" id="ARBA00035644"/>
    </source>
</evidence>
<organism evidence="3 4">
    <name type="scientific">Neorhizobium alkalisoli</name>
    <dbReference type="NCBI Taxonomy" id="528178"/>
    <lineage>
        <taxon>Bacteria</taxon>
        <taxon>Pseudomonadati</taxon>
        <taxon>Pseudomonadota</taxon>
        <taxon>Alphaproteobacteria</taxon>
        <taxon>Hyphomicrobiales</taxon>
        <taxon>Rhizobiaceae</taxon>
        <taxon>Rhizobium/Agrobacterium group</taxon>
        <taxon>Neorhizobium</taxon>
    </lineage>
</organism>
<name>A0A561QVR6_9HYPH</name>
<dbReference type="CDD" id="cd06193">
    <property type="entry name" value="siderophore_interacting"/>
    <property type="match status" value="1"/>
</dbReference>
<dbReference type="Proteomes" id="UP000320653">
    <property type="component" value="Unassembled WGS sequence"/>
</dbReference>
<sequence>MNDISSTQNDTGSPVPNIQRVRHELKRRELTVETVENVTPNMLRITLTSDDLADFISAAPDDHVKLFLAVENGEPERRDYTPRRYDTEARRLVLDFAVHEAGPATQWALEARPGTSLTIGGPRGSAVISGVKRWILIGDETALPAIGRRIEEAGADETIAVVAAIEGPAEEQRFDTKAALAISWVHRPLSSATDAAPIIAALDAIELTPDTFVWIAAEGSVARAVRTHLVEKRGHKLSWLKAAGYWAKGKADSHETIE</sequence>
<accession>A0A561QVR6</accession>
<reference evidence="3 4" key="1">
    <citation type="submission" date="2019-06" db="EMBL/GenBank/DDBJ databases">
        <title>Sorghum-associated microbial communities from plants grown in Nebraska, USA.</title>
        <authorList>
            <person name="Schachtman D."/>
        </authorList>
    </citation>
    <scope>NUCLEOTIDE SEQUENCE [LARGE SCALE GENOMIC DNA]</scope>
    <source>
        <strain evidence="3 4">1225</strain>
    </source>
</reference>
<dbReference type="Gene3D" id="3.40.50.80">
    <property type="entry name" value="Nucleotide-binding domain of ferredoxin-NADP reductase (FNR) module"/>
    <property type="match status" value="1"/>
</dbReference>
<dbReference type="EMBL" id="VIWP01000003">
    <property type="protein sequence ID" value="TWF54474.1"/>
    <property type="molecule type" value="Genomic_DNA"/>
</dbReference>
<dbReference type="Pfam" id="PF04954">
    <property type="entry name" value="SIP"/>
    <property type="match status" value="1"/>
</dbReference>
<comment type="similarity">
    <text evidence="1">Belongs to the SIP oxidoreductase family.</text>
</comment>
<feature type="domain" description="FAD-binding FR-type" evidence="2">
    <location>
        <begin position="25"/>
        <end position="129"/>
    </location>
</feature>